<dbReference type="Pfam" id="PF02179">
    <property type="entry name" value="BAG"/>
    <property type="match status" value="1"/>
</dbReference>
<protein>
    <recommendedName>
        <fullName evidence="3">BAG domain-containing protein</fullName>
    </recommendedName>
</protein>
<feature type="compositionally biased region" description="Polar residues" evidence="2">
    <location>
        <begin position="477"/>
        <end position="491"/>
    </location>
</feature>
<feature type="compositionally biased region" description="Low complexity" evidence="2">
    <location>
        <begin position="368"/>
        <end position="388"/>
    </location>
</feature>
<feature type="compositionally biased region" description="Acidic residues" evidence="2">
    <location>
        <begin position="515"/>
        <end position="535"/>
    </location>
</feature>
<evidence type="ECO:0000313" key="5">
    <source>
        <dbReference type="Proteomes" id="UP000294933"/>
    </source>
</evidence>
<evidence type="ECO:0000259" key="3">
    <source>
        <dbReference type="Pfam" id="PF02179"/>
    </source>
</evidence>
<feature type="domain" description="BAG" evidence="3">
    <location>
        <begin position="268"/>
        <end position="310"/>
    </location>
</feature>
<dbReference type="PROSITE" id="PS50096">
    <property type="entry name" value="IQ"/>
    <property type="match status" value="1"/>
</dbReference>
<feature type="coiled-coil region" evidence="1">
    <location>
        <begin position="93"/>
        <end position="134"/>
    </location>
</feature>
<dbReference type="InterPro" id="IPR036533">
    <property type="entry name" value="BAG_dom_sf"/>
</dbReference>
<evidence type="ECO:0000256" key="2">
    <source>
        <dbReference type="SAM" id="MobiDB-lite"/>
    </source>
</evidence>
<dbReference type="EMBL" id="ML170160">
    <property type="protein sequence ID" value="TDL26901.1"/>
    <property type="molecule type" value="Genomic_DNA"/>
</dbReference>
<dbReference type="SUPFAM" id="SSF63491">
    <property type="entry name" value="BAG domain"/>
    <property type="match status" value="1"/>
</dbReference>
<feature type="compositionally biased region" description="Polar residues" evidence="2">
    <location>
        <begin position="162"/>
        <end position="178"/>
    </location>
</feature>
<keyword evidence="1" id="KW-0175">Coiled coil</keyword>
<sequence>MLSFIQPQEQHYCSPFARGCGRQRPRYDADLMNALAEEQAARDAYAAAVSRRQQALHRQRQAQQAASRTPYFVVNPSPEEFYGRRPAFAYTSNEQIEDLVREERARRAHAQAERQRLQNAYEEERRRREMAGLNEFLNIFGRRAEEQVCDSECAVRDRPSDESSAPQETAPETQSTRIPVSEPTPSSTKPTIPPTPEAEAAAAKIQEAFRAFAGRRHALSSLSDIHSQFEALRASFAFPTTLDFITPSASEAVPALAYSHTNAPVHAYEDSLLKLLQALDAVESRGDGIIREARRNMVKEIEKELAGLDERKETLWKEIAKLTKPRDEIVEASSAPAPIDVDEVVESHTGAATTEAEPEPADIPIPSDPIDVDTTITDSSPSPSPSTALNEEFAASLVDSMSASITTATNNITSLPTPSVADHIAAASPHLKMESTPVAEQVPLPEDMEVDHVNPLHDEEDFHHVYATNKASVSTISLPVPSPDNTTTNSIVEPIARPTSAPPSPPTVSSRPLYVDEEPYDAGDADGRSDEEEVVDALQEAGADGDDEEMVIVDSSLPARADVDDNSDADAEVDEVLSASDILAPQSPSHSDEEFVFLS</sequence>
<dbReference type="Proteomes" id="UP000294933">
    <property type="component" value="Unassembled WGS sequence"/>
</dbReference>
<evidence type="ECO:0000256" key="1">
    <source>
        <dbReference type="SAM" id="Coils"/>
    </source>
</evidence>
<evidence type="ECO:0000313" key="4">
    <source>
        <dbReference type="EMBL" id="TDL26901.1"/>
    </source>
</evidence>
<gene>
    <name evidence="4" type="ORF">BD410DRAFT_782991</name>
</gene>
<dbReference type="Gene3D" id="1.20.58.120">
    <property type="entry name" value="BAG domain"/>
    <property type="match status" value="1"/>
</dbReference>
<feature type="region of interest" description="Disordered" evidence="2">
    <location>
        <begin position="347"/>
        <end position="388"/>
    </location>
</feature>
<feature type="compositionally biased region" description="Low complexity" evidence="2">
    <location>
        <begin position="179"/>
        <end position="190"/>
    </location>
</feature>
<keyword evidence="5" id="KW-1185">Reference proteome</keyword>
<dbReference type="AlphaFoldDB" id="A0A4Y7QI17"/>
<proteinExistence type="predicted"/>
<feature type="region of interest" description="Disordered" evidence="2">
    <location>
        <begin position="153"/>
        <end position="197"/>
    </location>
</feature>
<feature type="region of interest" description="Disordered" evidence="2">
    <location>
        <begin position="477"/>
        <end position="549"/>
    </location>
</feature>
<organism evidence="4 5">
    <name type="scientific">Rickenella mellea</name>
    <dbReference type="NCBI Taxonomy" id="50990"/>
    <lineage>
        <taxon>Eukaryota</taxon>
        <taxon>Fungi</taxon>
        <taxon>Dikarya</taxon>
        <taxon>Basidiomycota</taxon>
        <taxon>Agaricomycotina</taxon>
        <taxon>Agaricomycetes</taxon>
        <taxon>Hymenochaetales</taxon>
        <taxon>Rickenellaceae</taxon>
        <taxon>Rickenella</taxon>
    </lineage>
</organism>
<dbReference type="GO" id="GO:0051087">
    <property type="term" value="F:protein-folding chaperone binding"/>
    <property type="evidence" value="ECO:0007669"/>
    <property type="project" value="InterPro"/>
</dbReference>
<dbReference type="OrthoDB" id="333905at2759"/>
<accession>A0A4Y7QI17</accession>
<dbReference type="VEuPathDB" id="FungiDB:BD410DRAFT_782991"/>
<dbReference type="InterPro" id="IPR003103">
    <property type="entry name" value="BAG_domain"/>
</dbReference>
<dbReference type="STRING" id="50990.A0A4Y7QI17"/>
<name>A0A4Y7QI17_9AGAM</name>
<reference evidence="4 5" key="1">
    <citation type="submission" date="2018-06" db="EMBL/GenBank/DDBJ databases">
        <title>A transcriptomic atlas of mushroom development highlights an independent origin of complex multicellularity.</title>
        <authorList>
            <consortium name="DOE Joint Genome Institute"/>
            <person name="Krizsan K."/>
            <person name="Almasi E."/>
            <person name="Merenyi Z."/>
            <person name="Sahu N."/>
            <person name="Viragh M."/>
            <person name="Koszo T."/>
            <person name="Mondo S."/>
            <person name="Kiss B."/>
            <person name="Balint B."/>
            <person name="Kues U."/>
            <person name="Barry K."/>
            <person name="Hegedus J.C."/>
            <person name="Henrissat B."/>
            <person name="Johnson J."/>
            <person name="Lipzen A."/>
            <person name="Ohm R."/>
            <person name="Nagy I."/>
            <person name="Pangilinan J."/>
            <person name="Yan J."/>
            <person name="Xiong Y."/>
            <person name="Grigoriev I.V."/>
            <person name="Hibbett D.S."/>
            <person name="Nagy L.G."/>
        </authorList>
    </citation>
    <scope>NUCLEOTIDE SEQUENCE [LARGE SCALE GENOMIC DNA]</scope>
    <source>
        <strain evidence="4 5">SZMC22713</strain>
    </source>
</reference>